<dbReference type="OrthoDB" id="424052at2759"/>
<dbReference type="EMBL" id="CAMXCT010000453">
    <property type="protein sequence ID" value="CAI3979043.1"/>
    <property type="molecule type" value="Genomic_DNA"/>
</dbReference>
<reference evidence="3" key="1">
    <citation type="submission" date="2022-10" db="EMBL/GenBank/DDBJ databases">
        <authorList>
            <person name="Chen Y."/>
            <person name="Dougan E. K."/>
            <person name="Chan C."/>
            <person name="Rhodes N."/>
            <person name="Thang M."/>
        </authorList>
    </citation>
    <scope>NUCLEOTIDE SEQUENCE</scope>
</reference>
<feature type="compositionally biased region" description="Basic and acidic residues" evidence="1">
    <location>
        <begin position="91"/>
        <end position="102"/>
    </location>
</feature>
<feature type="compositionally biased region" description="Low complexity" evidence="1">
    <location>
        <begin position="145"/>
        <end position="159"/>
    </location>
</feature>
<feature type="domain" description="C2" evidence="2">
    <location>
        <begin position="184"/>
        <end position="298"/>
    </location>
</feature>
<gene>
    <name evidence="3" type="ORF">C1SCF055_LOCUS7030</name>
</gene>
<accession>A0A9P1BVC7</accession>
<dbReference type="AlphaFoldDB" id="A0A9P1BVC7"/>
<sequence length="328" mass="35552">MGANCASNGQACAQGGSQQSPRTPKGEEDDVSRLTMWEQDVEAVKEEAAKRQQRREQEAAARQARIEAVEMAAEEGRGGKEVSGATKTKTKTLDRTECHAECPAECPEAPASKNGAPVADVEMPKAEERTKEPAQEPPAPPALPSPTLASPTLPSPTLLDSAKPQAVDGNVQKEIEEVRKTVADLPQPTETCNLRTLSLVRYLLEVKIVSAKNVPAEEKQQFAVGLARCDNAVKFRTKTAATREKAVWNQASKLQIAHGDFLTFRVQDKDSEDPMAFIARTNLDFDRMLPAGFEDELDLEDTSGNKVAGSVLKVRVRVHGARVATGQE</sequence>
<keyword evidence="5" id="KW-1185">Reference proteome</keyword>
<organism evidence="3">
    <name type="scientific">Cladocopium goreaui</name>
    <dbReference type="NCBI Taxonomy" id="2562237"/>
    <lineage>
        <taxon>Eukaryota</taxon>
        <taxon>Sar</taxon>
        <taxon>Alveolata</taxon>
        <taxon>Dinophyceae</taxon>
        <taxon>Suessiales</taxon>
        <taxon>Symbiodiniaceae</taxon>
        <taxon>Cladocopium</taxon>
    </lineage>
</organism>
<feature type="compositionally biased region" description="Low complexity" evidence="1">
    <location>
        <begin position="1"/>
        <end position="20"/>
    </location>
</feature>
<dbReference type="InterPro" id="IPR035892">
    <property type="entry name" value="C2_domain_sf"/>
</dbReference>
<proteinExistence type="predicted"/>
<feature type="compositionally biased region" description="Basic and acidic residues" evidence="1">
    <location>
        <begin position="122"/>
        <end position="134"/>
    </location>
</feature>
<dbReference type="Pfam" id="PF00168">
    <property type="entry name" value="C2"/>
    <property type="match status" value="1"/>
</dbReference>
<dbReference type="Gene3D" id="2.60.40.150">
    <property type="entry name" value="C2 domain"/>
    <property type="match status" value="1"/>
</dbReference>
<feature type="region of interest" description="Disordered" evidence="1">
    <location>
        <begin position="1"/>
        <end position="166"/>
    </location>
</feature>
<dbReference type="InterPro" id="IPR000008">
    <property type="entry name" value="C2_dom"/>
</dbReference>
<dbReference type="EMBL" id="CAMXCT030000453">
    <property type="protein sequence ID" value="CAL4766355.1"/>
    <property type="molecule type" value="Genomic_DNA"/>
</dbReference>
<dbReference type="SMART" id="SM00239">
    <property type="entry name" value="C2"/>
    <property type="match status" value="1"/>
</dbReference>
<protein>
    <recommendedName>
        <fullName evidence="2">C2 domain-containing protein</fullName>
    </recommendedName>
</protein>
<dbReference type="PROSITE" id="PS50004">
    <property type="entry name" value="C2"/>
    <property type="match status" value="1"/>
</dbReference>
<dbReference type="CDD" id="cd00030">
    <property type="entry name" value="C2"/>
    <property type="match status" value="1"/>
</dbReference>
<evidence type="ECO:0000256" key="1">
    <source>
        <dbReference type="SAM" id="MobiDB-lite"/>
    </source>
</evidence>
<comment type="caution">
    <text evidence="3">The sequence shown here is derived from an EMBL/GenBank/DDBJ whole genome shotgun (WGS) entry which is preliminary data.</text>
</comment>
<dbReference type="EMBL" id="CAMXCT020000453">
    <property type="protein sequence ID" value="CAL1132418.1"/>
    <property type="molecule type" value="Genomic_DNA"/>
</dbReference>
<dbReference type="Proteomes" id="UP001152797">
    <property type="component" value="Unassembled WGS sequence"/>
</dbReference>
<feature type="compositionally biased region" description="Basic and acidic residues" evidence="1">
    <location>
        <begin position="42"/>
        <end position="80"/>
    </location>
</feature>
<evidence type="ECO:0000313" key="5">
    <source>
        <dbReference type="Proteomes" id="UP001152797"/>
    </source>
</evidence>
<evidence type="ECO:0000313" key="3">
    <source>
        <dbReference type="EMBL" id="CAI3979043.1"/>
    </source>
</evidence>
<evidence type="ECO:0000259" key="2">
    <source>
        <dbReference type="PROSITE" id="PS50004"/>
    </source>
</evidence>
<feature type="compositionally biased region" description="Pro residues" evidence="1">
    <location>
        <begin position="135"/>
        <end position="144"/>
    </location>
</feature>
<name>A0A9P1BVC7_9DINO</name>
<dbReference type="SUPFAM" id="SSF49562">
    <property type="entry name" value="C2 domain (Calcium/lipid-binding domain, CaLB)"/>
    <property type="match status" value="1"/>
</dbReference>
<evidence type="ECO:0000313" key="4">
    <source>
        <dbReference type="EMBL" id="CAL1132418.1"/>
    </source>
</evidence>
<reference evidence="4" key="2">
    <citation type="submission" date="2024-04" db="EMBL/GenBank/DDBJ databases">
        <authorList>
            <person name="Chen Y."/>
            <person name="Shah S."/>
            <person name="Dougan E. K."/>
            <person name="Thang M."/>
            <person name="Chan C."/>
        </authorList>
    </citation>
    <scope>NUCLEOTIDE SEQUENCE [LARGE SCALE GENOMIC DNA]</scope>
</reference>